<evidence type="ECO:0000256" key="8">
    <source>
        <dbReference type="PROSITE-ProRule" id="PRU00333"/>
    </source>
</evidence>
<feature type="domain" description="Hcy-binding" evidence="9">
    <location>
        <begin position="1"/>
        <end position="189"/>
    </location>
</feature>
<evidence type="ECO:0000256" key="4">
    <source>
        <dbReference type="ARBA" id="ARBA00022691"/>
    </source>
</evidence>
<evidence type="ECO:0000313" key="11">
    <source>
        <dbReference type="Proteomes" id="UP000271098"/>
    </source>
</evidence>
<accession>A0A183D517</accession>
<dbReference type="WBParaSite" id="GPUH_0000381501-mRNA-1">
    <property type="protein sequence ID" value="GPUH_0000381501-mRNA-1"/>
    <property type="gene ID" value="GPUH_0000381501"/>
</dbReference>
<evidence type="ECO:0000259" key="9">
    <source>
        <dbReference type="PROSITE" id="PS50970"/>
    </source>
</evidence>
<dbReference type="Gene3D" id="3.20.20.330">
    <property type="entry name" value="Homocysteine-binding-like domain"/>
    <property type="match status" value="1"/>
</dbReference>
<keyword evidence="3" id="KW-0808">Transferase</keyword>
<comment type="similarity">
    <text evidence="1">Belongs to the vitamin-B12 dependent methionine synthase family.</text>
</comment>
<protein>
    <submittedName>
        <fullName evidence="12">Hcy-binding domain-containing protein</fullName>
    </submittedName>
</protein>
<dbReference type="InterPro" id="IPR036589">
    <property type="entry name" value="HCY_dom_sf"/>
</dbReference>
<gene>
    <name evidence="10" type="ORF">GPUH_LOCUS3809</name>
</gene>
<keyword evidence="11" id="KW-1185">Reference proteome</keyword>
<dbReference type="EMBL" id="UYRT01006766">
    <property type="protein sequence ID" value="VDK41062.1"/>
    <property type="molecule type" value="Genomic_DNA"/>
</dbReference>
<dbReference type="GO" id="GO:0032259">
    <property type="term" value="P:methylation"/>
    <property type="evidence" value="ECO:0007669"/>
    <property type="project" value="UniProtKB-KW"/>
</dbReference>
<dbReference type="SUPFAM" id="SSF82282">
    <property type="entry name" value="Homocysteine S-methyltransferase"/>
    <property type="match status" value="1"/>
</dbReference>
<evidence type="ECO:0000256" key="3">
    <source>
        <dbReference type="ARBA" id="ARBA00022679"/>
    </source>
</evidence>
<dbReference type="GO" id="GO:0046653">
    <property type="term" value="P:tetrahydrofolate metabolic process"/>
    <property type="evidence" value="ECO:0007669"/>
    <property type="project" value="TreeGrafter"/>
</dbReference>
<organism evidence="12">
    <name type="scientific">Gongylonema pulchrum</name>
    <dbReference type="NCBI Taxonomy" id="637853"/>
    <lineage>
        <taxon>Eukaryota</taxon>
        <taxon>Metazoa</taxon>
        <taxon>Ecdysozoa</taxon>
        <taxon>Nematoda</taxon>
        <taxon>Chromadorea</taxon>
        <taxon>Rhabditida</taxon>
        <taxon>Spirurina</taxon>
        <taxon>Spiruromorpha</taxon>
        <taxon>Spiruroidea</taxon>
        <taxon>Gongylonematidae</taxon>
        <taxon>Gongylonema</taxon>
    </lineage>
</organism>
<evidence type="ECO:0000313" key="10">
    <source>
        <dbReference type="EMBL" id="VDK41062.1"/>
    </source>
</evidence>
<evidence type="ECO:0000256" key="2">
    <source>
        <dbReference type="ARBA" id="ARBA00022603"/>
    </source>
</evidence>
<dbReference type="GO" id="GO:0046872">
    <property type="term" value="F:metal ion binding"/>
    <property type="evidence" value="ECO:0007669"/>
    <property type="project" value="UniProtKB-KW"/>
</dbReference>
<dbReference type="PANTHER" id="PTHR45833:SF1">
    <property type="entry name" value="METHIONINE SYNTHASE"/>
    <property type="match status" value="1"/>
</dbReference>
<dbReference type="Proteomes" id="UP000271098">
    <property type="component" value="Unassembled WGS sequence"/>
</dbReference>
<comment type="pathway">
    <text evidence="7">Amino-acid biosynthesis; L-methionine biosynthesis via de novo pathway.</text>
</comment>
<comment type="caution">
    <text evidence="8">Lacks conserved residue(s) required for the propagation of feature annotation.</text>
</comment>
<proteinExistence type="inferred from homology"/>
<sequence length="189" mass="20474">MFSYTNLFNFFCLFVCMRKSKTNKQSAGQKRFVCGSLGPTNKTLSISPSVEKPEDKHKKCKGSFFPAFPELVNAYSEQARALLEGGVDVLLVETVFDTANAKAALFAIRTLFEEEGIPEVPVFLSGTIVDLSGRTLSGQTSEAFLISTQHGQLFAVGLNCALGAPEMRPFIQTIGAATTAWVICYPNAG</sequence>
<dbReference type="Pfam" id="PF02574">
    <property type="entry name" value="S-methyl_trans"/>
    <property type="match status" value="1"/>
</dbReference>
<dbReference type="InterPro" id="IPR003726">
    <property type="entry name" value="HCY_dom"/>
</dbReference>
<name>A0A183D517_9BILA</name>
<dbReference type="PROSITE" id="PS50970">
    <property type="entry name" value="HCY"/>
    <property type="match status" value="1"/>
</dbReference>
<evidence type="ECO:0000256" key="7">
    <source>
        <dbReference type="ARBA" id="ARBA00034478"/>
    </source>
</evidence>
<keyword evidence="4" id="KW-0949">S-adenosyl-L-methionine</keyword>
<dbReference type="PANTHER" id="PTHR45833">
    <property type="entry name" value="METHIONINE SYNTHASE"/>
    <property type="match status" value="1"/>
</dbReference>
<dbReference type="GO" id="GO:0008705">
    <property type="term" value="F:methionine synthase activity"/>
    <property type="evidence" value="ECO:0007669"/>
    <property type="project" value="TreeGrafter"/>
</dbReference>
<reference evidence="10 11" key="2">
    <citation type="submission" date="2018-11" db="EMBL/GenBank/DDBJ databases">
        <authorList>
            <consortium name="Pathogen Informatics"/>
        </authorList>
    </citation>
    <scope>NUCLEOTIDE SEQUENCE [LARGE SCALE GENOMIC DNA]</scope>
</reference>
<dbReference type="GO" id="GO:0005829">
    <property type="term" value="C:cytosol"/>
    <property type="evidence" value="ECO:0007669"/>
    <property type="project" value="TreeGrafter"/>
</dbReference>
<reference evidence="12" key="1">
    <citation type="submission" date="2016-06" db="UniProtKB">
        <authorList>
            <consortium name="WormBaseParasite"/>
        </authorList>
    </citation>
    <scope>IDENTIFICATION</scope>
</reference>
<dbReference type="OrthoDB" id="261426at2759"/>
<dbReference type="InterPro" id="IPR050554">
    <property type="entry name" value="Met_Synthase/Corrinoid"/>
</dbReference>
<dbReference type="GO" id="GO:0050667">
    <property type="term" value="P:homocysteine metabolic process"/>
    <property type="evidence" value="ECO:0007669"/>
    <property type="project" value="TreeGrafter"/>
</dbReference>
<dbReference type="AlphaFoldDB" id="A0A183D517"/>
<evidence type="ECO:0000256" key="1">
    <source>
        <dbReference type="ARBA" id="ARBA00010398"/>
    </source>
</evidence>
<keyword evidence="5" id="KW-0479">Metal-binding</keyword>
<evidence type="ECO:0000313" key="12">
    <source>
        <dbReference type="WBParaSite" id="GPUH_0000381501-mRNA-1"/>
    </source>
</evidence>
<keyword evidence="2" id="KW-0489">Methyltransferase</keyword>
<evidence type="ECO:0000256" key="6">
    <source>
        <dbReference type="ARBA" id="ARBA00023285"/>
    </source>
</evidence>
<keyword evidence="6" id="KW-0170">Cobalt</keyword>
<evidence type="ECO:0000256" key="5">
    <source>
        <dbReference type="ARBA" id="ARBA00022723"/>
    </source>
</evidence>